<dbReference type="RefSeq" id="WP_267566449.1">
    <property type="nucleotide sequence ID" value="NZ_JAPNTZ010000010.1"/>
</dbReference>
<dbReference type="SUPFAM" id="SSF159501">
    <property type="entry name" value="EreA/ChaN-like"/>
    <property type="match status" value="1"/>
</dbReference>
<organism evidence="1 2">
    <name type="scientific">Paractinoplanes pyxinae</name>
    <dbReference type="NCBI Taxonomy" id="2997416"/>
    <lineage>
        <taxon>Bacteria</taxon>
        <taxon>Bacillati</taxon>
        <taxon>Actinomycetota</taxon>
        <taxon>Actinomycetes</taxon>
        <taxon>Micromonosporales</taxon>
        <taxon>Micromonosporaceae</taxon>
        <taxon>Paractinoplanes</taxon>
    </lineage>
</organism>
<protein>
    <submittedName>
        <fullName evidence="1">Erythromycin esterase family protein</fullName>
    </submittedName>
</protein>
<dbReference type="PANTHER" id="PTHR31299">
    <property type="entry name" value="ESTERASE, PUTATIVE (AFU_ORTHOLOGUE AFUA_1G05850)-RELATED"/>
    <property type="match status" value="1"/>
</dbReference>
<dbReference type="PANTHER" id="PTHR31299:SF0">
    <property type="entry name" value="ESTERASE, PUTATIVE (AFU_ORTHOLOGUE AFUA_1G05850)-RELATED"/>
    <property type="match status" value="1"/>
</dbReference>
<dbReference type="InterPro" id="IPR007815">
    <property type="entry name" value="Emycin_Estase"/>
</dbReference>
<reference evidence="1" key="1">
    <citation type="submission" date="2022-11" db="EMBL/GenBank/DDBJ databases">
        <authorList>
            <person name="Somphong A."/>
            <person name="Phongsopitanun W."/>
        </authorList>
    </citation>
    <scope>NUCLEOTIDE SEQUENCE</scope>
    <source>
        <strain evidence="1">Pm04-4</strain>
    </source>
</reference>
<dbReference type="InterPro" id="IPR052036">
    <property type="entry name" value="Hydrolase/PRTase-associated"/>
</dbReference>
<sequence>MDVMKMFAGRPRLLGLGEPTHGDNNLLDLRNRLFRRLVEREGYRTIALESDCLKGLTVDDYVTTGEGDLDEVVRNGFSHEWGHFQGNCDLVRWMRAHNEGRPHDGQVRFAGFDGPLEISAAASPRQALTALAGDAVPQIDDDRWTNPAAMMDPSQSIGRSPEAKELRLLADDLAAELETQPHPDERALLYARTAVGLLRYHHWMADPSPARLQRLTAQRDAMMAANLLALADRGPTLVYAHNSHLQRDRSTMQMGDQHLSWWGTGALVSAKLGPQYAFLATAVGTIHEHGVGAPPPDTLEGHLYGLPEQTALVARQSPWYGYAPLDPANLPSIDGVVFVRDVTSS</sequence>
<evidence type="ECO:0000313" key="2">
    <source>
        <dbReference type="Proteomes" id="UP001151002"/>
    </source>
</evidence>
<dbReference type="PIRSF" id="PIRSF036794">
    <property type="entry name" value="UCP_erythr_ester"/>
    <property type="match status" value="1"/>
</dbReference>
<evidence type="ECO:0000313" key="1">
    <source>
        <dbReference type="EMBL" id="MCY1142065.1"/>
    </source>
</evidence>
<dbReference type="EMBL" id="JAPNTZ010000010">
    <property type="protein sequence ID" value="MCY1142065.1"/>
    <property type="molecule type" value="Genomic_DNA"/>
</dbReference>
<dbReference type="Proteomes" id="UP001151002">
    <property type="component" value="Unassembled WGS sequence"/>
</dbReference>
<keyword evidence="2" id="KW-1185">Reference proteome</keyword>
<proteinExistence type="predicted"/>
<accession>A0ABT4B8V9</accession>
<dbReference type="InterPro" id="IPR014622">
    <property type="entry name" value="UCP036794_erythomycin"/>
</dbReference>
<name>A0ABT4B8V9_9ACTN</name>
<gene>
    <name evidence="1" type="ORF">OWR29_29070</name>
</gene>
<dbReference type="CDD" id="cd14728">
    <property type="entry name" value="Ere-like"/>
    <property type="match status" value="1"/>
</dbReference>
<dbReference type="Gene3D" id="3.30.1870.10">
    <property type="entry name" value="EreA-like, domain 2"/>
    <property type="match status" value="1"/>
</dbReference>
<dbReference type="Pfam" id="PF05139">
    <property type="entry name" value="Erythro_esteras"/>
    <property type="match status" value="1"/>
</dbReference>
<comment type="caution">
    <text evidence="1">The sequence shown here is derived from an EMBL/GenBank/DDBJ whole genome shotgun (WGS) entry which is preliminary data.</text>
</comment>